<accession>X0ZV60</accession>
<keyword evidence="1" id="KW-0472">Membrane</keyword>
<organism evidence="2">
    <name type="scientific">marine sediment metagenome</name>
    <dbReference type="NCBI Taxonomy" id="412755"/>
    <lineage>
        <taxon>unclassified sequences</taxon>
        <taxon>metagenomes</taxon>
        <taxon>ecological metagenomes</taxon>
    </lineage>
</organism>
<keyword evidence="1" id="KW-0812">Transmembrane</keyword>
<reference evidence="2" key="1">
    <citation type="journal article" date="2014" name="Front. Microbiol.">
        <title>High frequency of phylogenetically diverse reductive dehalogenase-homologous genes in deep subseafloor sedimentary metagenomes.</title>
        <authorList>
            <person name="Kawai M."/>
            <person name="Futagami T."/>
            <person name="Toyoda A."/>
            <person name="Takaki Y."/>
            <person name="Nishi S."/>
            <person name="Hori S."/>
            <person name="Arai W."/>
            <person name="Tsubouchi T."/>
            <person name="Morono Y."/>
            <person name="Uchiyama I."/>
            <person name="Ito T."/>
            <person name="Fujiyama A."/>
            <person name="Inagaki F."/>
            <person name="Takami H."/>
        </authorList>
    </citation>
    <scope>NUCLEOTIDE SEQUENCE</scope>
    <source>
        <strain evidence="2">Expedition CK06-06</strain>
    </source>
</reference>
<comment type="caution">
    <text evidence="2">The sequence shown here is derived from an EMBL/GenBank/DDBJ whole genome shotgun (WGS) entry which is preliminary data.</text>
</comment>
<evidence type="ECO:0000313" key="2">
    <source>
        <dbReference type="EMBL" id="GAG73349.1"/>
    </source>
</evidence>
<evidence type="ECO:0000256" key="1">
    <source>
        <dbReference type="SAM" id="Phobius"/>
    </source>
</evidence>
<dbReference type="EMBL" id="BART01001804">
    <property type="protein sequence ID" value="GAG73349.1"/>
    <property type="molecule type" value="Genomic_DNA"/>
</dbReference>
<keyword evidence="1" id="KW-1133">Transmembrane helix</keyword>
<protein>
    <submittedName>
        <fullName evidence="2">Uncharacterized protein</fullName>
    </submittedName>
</protein>
<feature type="transmembrane region" description="Helical" evidence="1">
    <location>
        <begin position="27"/>
        <end position="51"/>
    </location>
</feature>
<name>X0ZV60_9ZZZZ</name>
<gene>
    <name evidence="2" type="ORF">S01H4_06011</name>
</gene>
<dbReference type="AlphaFoldDB" id="X0ZV60"/>
<sequence length="66" mass="7630">MTFSLILIGFIISYNSSHISIILNEDQYLFISLLVIGILLLILGMNFFLLLHNFKIPELKFDTIIE</sequence>
<proteinExistence type="predicted"/>